<evidence type="ECO:0000256" key="1">
    <source>
        <dbReference type="SAM" id="MobiDB-lite"/>
    </source>
</evidence>
<dbReference type="AlphaFoldDB" id="A0A4Z2J3T7"/>
<accession>A0A4Z2J3T7</accession>
<evidence type="ECO:0000313" key="3">
    <source>
        <dbReference type="Proteomes" id="UP000314294"/>
    </source>
</evidence>
<name>A0A4Z2J3T7_9TELE</name>
<feature type="region of interest" description="Disordered" evidence="1">
    <location>
        <begin position="48"/>
        <end position="118"/>
    </location>
</feature>
<feature type="compositionally biased region" description="Low complexity" evidence="1">
    <location>
        <begin position="9"/>
        <end position="25"/>
    </location>
</feature>
<feature type="region of interest" description="Disordered" evidence="1">
    <location>
        <begin position="1"/>
        <end position="25"/>
    </location>
</feature>
<feature type="compositionally biased region" description="Basic and acidic residues" evidence="1">
    <location>
        <begin position="61"/>
        <end position="70"/>
    </location>
</feature>
<sequence length="118" mass="12915">MTLPGRRVSSSSWSASYSYSTTTSAPSIVWRSEKTQAHTSYLGLSVRGATGRDMVRRRKQNHTDGREPRSAELMGASSRRPDQSRGTFCNHADDGASATAPTHRHTLPEEPVRQLGAT</sequence>
<dbReference type="EMBL" id="SRLO01000023">
    <property type="protein sequence ID" value="TNN85005.1"/>
    <property type="molecule type" value="Genomic_DNA"/>
</dbReference>
<protein>
    <submittedName>
        <fullName evidence="2">Uncharacterized protein</fullName>
    </submittedName>
</protein>
<gene>
    <name evidence="2" type="ORF">EYF80_004659</name>
</gene>
<reference evidence="2 3" key="1">
    <citation type="submission" date="2019-03" db="EMBL/GenBank/DDBJ databases">
        <title>First draft genome of Liparis tanakae, snailfish: a comprehensive survey of snailfish specific genes.</title>
        <authorList>
            <person name="Kim W."/>
            <person name="Song I."/>
            <person name="Jeong J.-H."/>
            <person name="Kim D."/>
            <person name="Kim S."/>
            <person name="Ryu S."/>
            <person name="Song J.Y."/>
            <person name="Lee S.K."/>
        </authorList>
    </citation>
    <scope>NUCLEOTIDE SEQUENCE [LARGE SCALE GENOMIC DNA]</scope>
    <source>
        <tissue evidence="2">Muscle</tissue>
    </source>
</reference>
<comment type="caution">
    <text evidence="2">The sequence shown here is derived from an EMBL/GenBank/DDBJ whole genome shotgun (WGS) entry which is preliminary data.</text>
</comment>
<dbReference type="Proteomes" id="UP000314294">
    <property type="component" value="Unassembled WGS sequence"/>
</dbReference>
<proteinExistence type="predicted"/>
<organism evidence="2 3">
    <name type="scientific">Liparis tanakae</name>
    <name type="common">Tanaka's snailfish</name>
    <dbReference type="NCBI Taxonomy" id="230148"/>
    <lineage>
        <taxon>Eukaryota</taxon>
        <taxon>Metazoa</taxon>
        <taxon>Chordata</taxon>
        <taxon>Craniata</taxon>
        <taxon>Vertebrata</taxon>
        <taxon>Euteleostomi</taxon>
        <taxon>Actinopterygii</taxon>
        <taxon>Neopterygii</taxon>
        <taxon>Teleostei</taxon>
        <taxon>Neoteleostei</taxon>
        <taxon>Acanthomorphata</taxon>
        <taxon>Eupercaria</taxon>
        <taxon>Perciformes</taxon>
        <taxon>Cottioidei</taxon>
        <taxon>Cottales</taxon>
        <taxon>Liparidae</taxon>
        <taxon>Liparis</taxon>
    </lineage>
</organism>
<evidence type="ECO:0000313" key="2">
    <source>
        <dbReference type="EMBL" id="TNN85005.1"/>
    </source>
</evidence>
<keyword evidence="3" id="KW-1185">Reference proteome</keyword>